<evidence type="ECO:0000256" key="4">
    <source>
        <dbReference type="ARBA" id="ARBA00022723"/>
    </source>
</evidence>
<dbReference type="Proteomes" id="UP000732377">
    <property type="component" value="Unassembled WGS sequence"/>
</dbReference>
<evidence type="ECO:0000313" key="7">
    <source>
        <dbReference type="EMBL" id="MBY6277113.1"/>
    </source>
</evidence>
<dbReference type="PANTHER" id="PTHR30004">
    <property type="entry name" value="4-HYDROXYTHREONINE-4-PHOSPHATE DEHYDROGENASE"/>
    <property type="match status" value="1"/>
</dbReference>
<dbReference type="InterPro" id="IPR005255">
    <property type="entry name" value="PdxA_fam"/>
</dbReference>
<dbReference type="GO" id="GO:0016491">
    <property type="term" value="F:oxidoreductase activity"/>
    <property type="evidence" value="ECO:0007669"/>
    <property type="project" value="UniProtKB-KW"/>
</dbReference>
<gene>
    <name evidence="7" type="ORF">CWE10_13025</name>
</gene>
<dbReference type="EMBL" id="PIUK01000139">
    <property type="protein sequence ID" value="MBY6277113.1"/>
    <property type="molecule type" value="Genomic_DNA"/>
</dbReference>
<dbReference type="PANTHER" id="PTHR30004:SF6">
    <property type="entry name" value="D-THREONATE 4-PHOSPHATE DEHYDROGENASE"/>
    <property type="match status" value="1"/>
</dbReference>
<dbReference type="SUPFAM" id="SSF53659">
    <property type="entry name" value="Isocitrate/Isopropylmalate dehydrogenase-like"/>
    <property type="match status" value="1"/>
</dbReference>
<evidence type="ECO:0000256" key="2">
    <source>
        <dbReference type="ARBA" id="ARBA00009464"/>
    </source>
</evidence>
<evidence type="ECO:0000256" key="3">
    <source>
        <dbReference type="ARBA" id="ARBA00011738"/>
    </source>
</evidence>
<dbReference type="AlphaFoldDB" id="A0A953I9X2"/>
<proteinExistence type="inferred from homology"/>
<dbReference type="NCBIfam" id="NF002992">
    <property type="entry name" value="PRK03743.1"/>
    <property type="match status" value="1"/>
</dbReference>
<evidence type="ECO:0000256" key="6">
    <source>
        <dbReference type="ARBA" id="ARBA00023027"/>
    </source>
</evidence>
<reference evidence="7" key="1">
    <citation type="submission" date="2017-11" db="EMBL/GenBank/DDBJ databases">
        <title>Three new genomes from thermophilic consortium.</title>
        <authorList>
            <person name="Quaggio R."/>
            <person name="Amgarten D."/>
            <person name="Setubal J.C."/>
        </authorList>
    </citation>
    <scope>NUCLEOTIDE SEQUENCE</scope>
    <source>
        <strain evidence="7">ZCTH01-B2</strain>
    </source>
</reference>
<organism evidence="7 8">
    <name type="scientific">Symbiobacterium thermophilum</name>
    <dbReference type="NCBI Taxonomy" id="2734"/>
    <lineage>
        <taxon>Bacteria</taxon>
        <taxon>Bacillati</taxon>
        <taxon>Bacillota</taxon>
        <taxon>Clostridia</taxon>
        <taxon>Eubacteriales</taxon>
        <taxon>Symbiobacteriaceae</taxon>
        <taxon>Symbiobacterium</taxon>
    </lineage>
</organism>
<accession>A0A953I9X2</accession>
<dbReference type="GO" id="GO:0046872">
    <property type="term" value="F:metal ion binding"/>
    <property type="evidence" value="ECO:0007669"/>
    <property type="project" value="UniProtKB-KW"/>
</dbReference>
<dbReference type="NCBIfam" id="TIGR00557">
    <property type="entry name" value="pdxA"/>
    <property type="match status" value="1"/>
</dbReference>
<dbReference type="RefSeq" id="WP_273380251.1">
    <property type="nucleotide sequence ID" value="NZ_PIUK01000139.1"/>
</dbReference>
<keyword evidence="4" id="KW-0479">Metal-binding</keyword>
<dbReference type="Pfam" id="PF04166">
    <property type="entry name" value="PdxA"/>
    <property type="match status" value="1"/>
</dbReference>
<keyword evidence="5" id="KW-0560">Oxidoreductase</keyword>
<evidence type="ECO:0000256" key="5">
    <source>
        <dbReference type="ARBA" id="ARBA00023002"/>
    </source>
</evidence>
<comment type="cofactor">
    <cofactor evidence="1">
        <name>a divalent metal cation</name>
        <dbReference type="ChEBI" id="CHEBI:60240"/>
    </cofactor>
</comment>
<dbReference type="Gene3D" id="3.40.718.10">
    <property type="entry name" value="Isopropylmalate Dehydrogenase"/>
    <property type="match status" value="1"/>
</dbReference>
<comment type="subunit">
    <text evidence="3">Homodimer.</text>
</comment>
<dbReference type="GO" id="GO:0051287">
    <property type="term" value="F:NAD binding"/>
    <property type="evidence" value="ECO:0007669"/>
    <property type="project" value="InterPro"/>
</dbReference>
<protein>
    <submittedName>
        <fullName evidence="7">4-hydroxythreonine-4-phosphate dehydrogenase PdxA</fullName>
    </submittedName>
</protein>
<evidence type="ECO:0000313" key="8">
    <source>
        <dbReference type="Proteomes" id="UP000732377"/>
    </source>
</evidence>
<comment type="caution">
    <text evidence="7">The sequence shown here is derived from an EMBL/GenBank/DDBJ whole genome shotgun (WGS) entry which is preliminary data.</text>
</comment>
<comment type="similarity">
    <text evidence="2">Belongs to the PdxA family. PdxA2 subfamily.</text>
</comment>
<evidence type="ECO:0000256" key="1">
    <source>
        <dbReference type="ARBA" id="ARBA00001968"/>
    </source>
</evidence>
<keyword evidence="6" id="KW-0520">NAD</keyword>
<name>A0A953I9X2_SYMTR</name>
<sequence length="335" mass="36130">MDTRPLIGITMGDPASIGPEIAAKALANPEIYALCRPLLIGDSRVMARAFETTGVKLNLNPVATPAEGKYAHGTVDLIDLPVVDMGTLQWGQVQAQAGAAAFAYIKRSIELALEGAVDAVTTGPINKEALKAARIDFIGHTEIFGELTGSHDPLTMFETRGLRIFFLTRHVSLAQACRMITRDRVLDYIRRCTAALEQLGLVRPKLAVAGLNPHCGEHGLFGDEEVREIEPAVQQAQAEGYNVSGPHPADSVFWHAAQGRFDAVLSLYHDQGHIAAKMYDFERTVSITAGLPFLRSSVDHGTAFDIAGTGRASAVSLEEAIRVGAKYAAAFRRTR</sequence>